<dbReference type="GO" id="GO:0015074">
    <property type="term" value="P:DNA integration"/>
    <property type="evidence" value="ECO:0007669"/>
    <property type="project" value="InterPro"/>
</dbReference>
<keyword evidence="3" id="KW-1185">Reference proteome</keyword>
<protein>
    <submittedName>
        <fullName evidence="2">Transposase</fullName>
    </submittedName>
</protein>
<feature type="domain" description="Integrase catalytic" evidence="1">
    <location>
        <begin position="17"/>
        <end position="56"/>
    </location>
</feature>
<dbReference type="AlphaFoldDB" id="A0A6N6MH61"/>
<evidence type="ECO:0000313" key="2">
    <source>
        <dbReference type="EMBL" id="KAB1069203.1"/>
    </source>
</evidence>
<accession>A0A6N6MH61</accession>
<name>A0A6N6MH61_9FLAO</name>
<sequence>MISFTTVTTPDTVERYRRWINRFRYTSYNQLYKSIEQYLNWYNTKRLHSSLGYMTPLEKGSQLKGFINKAA</sequence>
<gene>
    <name evidence="2" type="ORF">F6U93_05265</name>
</gene>
<organism evidence="2 3">
    <name type="scientific">Pseudotamlana haliotis</name>
    <dbReference type="NCBI Taxonomy" id="2614804"/>
    <lineage>
        <taxon>Bacteria</taxon>
        <taxon>Pseudomonadati</taxon>
        <taxon>Bacteroidota</taxon>
        <taxon>Flavobacteriia</taxon>
        <taxon>Flavobacteriales</taxon>
        <taxon>Flavobacteriaceae</taxon>
        <taxon>Pseudotamlana</taxon>
    </lineage>
</organism>
<proteinExistence type="predicted"/>
<comment type="caution">
    <text evidence="2">The sequence shown here is derived from an EMBL/GenBank/DDBJ whole genome shotgun (WGS) entry which is preliminary data.</text>
</comment>
<reference evidence="2 3" key="1">
    <citation type="submission" date="2019-09" db="EMBL/GenBank/DDBJ databases">
        <authorList>
            <person name="Cao W.R."/>
        </authorList>
    </citation>
    <scope>NUCLEOTIDE SEQUENCE [LARGE SCALE GENOMIC DNA]</scope>
    <source>
        <strain evidence="2 3">B1N29</strain>
    </source>
</reference>
<dbReference type="SUPFAM" id="SSF53098">
    <property type="entry name" value="Ribonuclease H-like"/>
    <property type="match status" value="1"/>
</dbReference>
<evidence type="ECO:0000259" key="1">
    <source>
        <dbReference type="Pfam" id="PF13683"/>
    </source>
</evidence>
<dbReference type="Proteomes" id="UP000441333">
    <property type="component" value="Unassembled WGS sequence"/>
</dbReference>
<dbReference type="Pfam" id="PF13683">
    <property type="entry name" value="rve_3"/>
    <property type="match status" value="1"/>
</dbReference>
<dbReference type="InterPro" id="IPR012337">
    <property type="entry name" value="RNaseH-like_sf"/>
</dbReference>
<evidence type="ECO:0000313" key="3">
    <source>
        <dbReference type="Proteomes" id="UP000441333"/>
    </source>
</evidence>
<dbReference type="EMBL" id="WAAT01000028">
    <property type="protein sequence ID" value="KAB1069203.1"/>
    <property type="molecule type" value="Genomic_DNA"/>
</dbReference>
<dbReference type="InterPro" id="IPR001584">
    <property type="entry name" value="Integrase_cat-core"/>
</dbReference>